<dbReference type="PANTHER" id="PTHR30469">
    <property type="entry name" value="MULTIDRUG RESISTANCE PROTEIN MDTA"/>
    <property type="match status" value="1"/>
</dbReference>
<dbReference type="Pfam" id="PF25973">
    <property type="entry name" value="BSH_CzcB"/>
    <property type="match status" value="1"/>
</dbReference>
<proteinExistence type="inferred from homology"/>
<sequence>MKWIRLMQTSLFASVIGFVCLQAAQAAQPAAPAARPALTISVVSPTWVTMPITIRANGNIAAWQEASIGAQVGGLRVAEVRVNVGDIVKRDQVLAMFATETVLADQAVQKAQEAEAVAALAEAQANAGRARSLKNSGALSAQQISQYLTAEQTAKARLEAVRAQVQVQNLRLQYAEVRAPDDGVISARQVSVGAVVPVGTELFKMVRQRRLEWRAEVVSEELGRIKVGMPVRVYPASISKDSTPLSGQVRVIGPTVDMQARTAIVYVDLPTTQNDTPLVRAGMFATGEFELGNTRVLTLPQESVVMRDGFSYVFKVRKDARVSQVRVEVGRRLSARVEILKGIDEADIIAESGAGFLNNDDVVAVEAVPARSVPEQK</sequence>
<name>A0A953NCL1_9BURK</name>
<dbReference type="InterPro" id="IPR058647">
    <property type="entry name" value="BSH_CzcB-like"/>
</dbReference>
<dbReference type="RefSeq" id="WP_259661157.1">
    <property type="nucleotide sequence ID" value="NZ_JAHXRI010000007.1"/>
</dbReference>
<reference evidence="4" key="1">
    <citation type="submission" date="2021-07" db="EMBL/GenBank/DDBJ databases">
        <title>New genus and species of the family Alcaligenaceae.</title>
        <authorList>
            <person name="Hahn M.W."/>
        </authorList>
    </citation>
    <scope>NUCLEOTIDE SEQUENCE</scope>
    <source>
        <strain evidence="4">LF4-65</strain>
    </source>
</reference>
<feature type="chain" id="PRO_5037453316" evidence="2">
    <location>
        <begin position="27"/>
        <end position="377"/>
    </location>
</feature>
<dbReference type="Gene3D" id="2.40.420.20">
    <property type="match status" value="1"/>
</dbReference>
<evidence type="ECO:0000313" key="5">
    <source>
        <dbReference type="Proteomes" id="UP000739565"/>
    </source>
</evidence>
<dbReference type="Gene3D" id="1.10.287.470">
    <property type="entry name" value="Helix hairpin bin"/>
    <property type="match status" value="1"/>
</dbReference>
<evidence type="ECO:0000313" key="4">
    <source>
        <dbReference type="EMBL" id="MBZ1350746.1"/>
    </source>
</evidence>
<evidence type="ECO:0000256" key="2">
    <source>
        <dbReference type="SAM" id="SignalP"/>
    </source>
</evidence>
<protein>
    <submittedName>
        <fullName evidence="4">Efflux RND transporter periplasmic adaptor subunit</fullName>
    </submittedName>
</protein>
<keyword evidence="2" id="KW-0732">Signal</keyword>
<dbReference type="GO" id="GO:0015562">
    <property type="term" value="F:efflux transmembrane transporter activity"/>
    <property type="evidence" value="ECO:0007669"/>
    <property type="project" value="TreeGrafter"/>
</dbReference>
<dbReference type="InterPro" id="IPR006143">
    <property type="entry name" value="RND_pump_MFP"/>
</dbReference>
<evidence type="ECO:0000259" key="3">
    <source>
        <dbReference type="Pfam" id="PF25973"/>
    </source>
</evidence>
<feature type="signal peptide" evidence="2">
    <location>
        <begin position="1"/>
        <end position="26"/>
    </location>
</feature>
<evidence type="ECO:0000256" key="1">
    <source>
        <dbReference type="ARBA" id="ARBA00009477"/>
    </source>
</evidence>
<dbReference type="Proteomes" id="UP000739565">
    <property type="component" value="Unassembled WGS sequence"/>
</dbReference>
<dbReference type="SUPFAM" id="SSF111369">
    <property type="entry name" value="HlyD-like secretion proteins"/>
    <property type="match status" value="1"/>
</dbReference>
<comment type="caution">
    <text evidence="4">The sequence shown here is derived from an EMBL/GenBank/DDBJ whole genome shotgun (WGS) entry which is preliminary data.</text>
</comment>
<feature type="domain" description="CzcB-like barrel-sandwich hybrid" evidence="3">
    <location>
        <begin position="66"/>
        <end position="204"/>
    </location>
</feature>
<organism evidence="4 5">
    <name type="scientific">Zwartia hollandica</name>
    <dbReference type="NCBI Taxonomy" id="324606"/>
    <lineage>
        <taxon>Bacteria</taxon>
        <taxon>Pseudomonadati</taxon>
        <taxon>Pseudomonadota</taxon>
        <taxon>Betaproteobacteria</taxon>
        <taxon>Burkholderiales</taxon>
        <taxon>Alcaligenaceae</taxon>
        <taxon>Zwartia</taxon>
    </lineage>
</organism>
<dbReference type="EMBL" id="JAHXRI010000007">
    <property type="protein sequence ID" value="MBZ1350746.1"/>
    <property type="molecule type" value="Genomic_DNA"/>
</dbReference>
<dbReference type="AlphaFoldDB" id="A0A953NCL1"/>
<dbReference type="NCBIfam" id="TIGR01730">
    <property type="entry name" value="RND_mfp"/>
    <property type="match status" value="1"/>
</dbReference>
<keyword evidence="5" id="KW-1185">Reference proteome</keyword>
<gene>
    <name evidence="4" type="ORF">KZZ10_08825</name>
</gene>
<dbReference type="GO" id="GO:1990281">
    <property type="term" value="C:efflux pump complex"/>
    <property type="evidence" value="ECO:0007669"/>
    <property type="project" value="TreeGrafter"/>
</dbReference>
<accession>A0A953NCL1</accession>
<dbReference type="PANTHER" id="PTHR30469:SF15">
    <property type="entry name" value="HLYD FAMILY OF SECRETION PROTEINS"/>
    <property type="match status" value="1"/>
</dbReference>
<dbReference type="Gene3D" id="2.40.30.170">
    <property type="match status" value="1"/>
</dbReference>
<comment type="similarity">
    <text evidence="1">Belongs to the membrane fusion protein (MFP) (TC 8.A.1) family.</text>
</comment>
<dbReference type="Gene3D" id="2.40.50.100">
    <property type="match status" value="1"/>
</dbReference>